<dbReference type="Proteomes" id="UP001140817">
    <property type="component" value="Unassembled WGS sequence"/>
</dbReference>
<dbReference type="AlphaFoldDB" id="A0A9X2MF60"/>
<dbReference type="RefSeq" id="WP_257560917.1">
    <property type="nucleotide sequence ID" value="NZ_JANKBY010000528.1"/>
</dbReference>
<keyword evidence="2" id="KW-1185">Reference proteome</keyword>
<sequence>ENNQKDKLYDFSVDIKDFDTPNIKLKFDYEKQEIVSTWIDVEEDDNEPKNHVAYKLIDLCKHDLCIKLKFMIEHN</sequence>
<proteinExistence type="predicted"/>
<evidence type="ECO:0000313" key="1">
    <source>
        <dbReference type="EMBL" id="MCR1825053.1"/>
    </source>
</evidence>
<dbReference type="EMBL" id="JANKBY010000528">
    <property type="protein sequence ID" value="MCR1825053.1"/>
    <property type="molecule type" value="Genomic_DNA"/>
</dbReference>
<comment type="caution">
    <text evidence="1">The sequence shown here is derived from an EMBL/GenBank/DDBJ whole genome shotgun (WGS) entry which is preliminary data.</text>
</comment>
<gene>
    <name evidence="1" type="ORF">NSA58_20020</name>
</gene>
<name>A0A9X2MF60_9FIRM</name>
<evidence type="ECO:0000313" key="2">
    <source>
        <dbReference type="Proteomes" id="UP001140817"/>
    </source>
</evidence>
<protein>
    <submittedName>
        <fullName evidence="1">Uncharacterized protein</fullName>
    </submittedName>
</protein>
<accession>A0A9X2MF60</accession>
<reference evidence="1" key="1">
    <citation type="submission" date="2022-07" db="EMBL/GenBank/DDBJ databases">
        <title>Enhanced cultured diversity of the mouse gut microbiota enables custom-made synthetic communities.</title>
        <authorList>
            <person name="Afrizal A."/>
        </authorList>
    </citation>
    <scope>NUCLEOTIDE SEQUENCE</scope>
    <source>
        <strain evidence="1">DSM 29186</strain>
    </source>
</reference>
<feature type="non-terminal residue" evidence="1">
    <location>
        <position position="1"/>
    </location>
</feature>
<organism evidence="1 2">
    <name type="scientific">Terrisporobacter muris</name>
    <dbReference type="NCBI Taxonomy" id="2963284"/>
    <lineage>
        <taxon>Bacteria</taxon>
        <taxon>Bacillati</taxon>
        <taxon>Bacillota</taxon>
        <taxon>Clostridia</taxon>
        <taxon>Peptostreptococcales</taxon>
        <taxon>Peptostreptococcaceae</taxon>
        <taxon>Terrisporobacter</taxon>
    </lineage>
</organism>